<comment type="caution">
    <text evidence="2">The sequence shown here is derived from an EMBL/GenBank/DDBJ whole genome shotgun (WGS) entry which is preliminary data.</text>
</comment>
<proteinExistence type="predicted"/>
<dbReference type="InterPro" id="IPR005180">
    <property type="entry name" value="DUF302"/>
</dbReference>
<evidence type="ECO:0000313" key="3">
    <source>
        <dbReference type="EMBL" id="GJM52770.1"/>
    </source>
</evidence>
<protein>
    <recommendedName>
        <fullName evidence="1">DUF302 domain-containing protein</fullName>
    </recommendedName>
</protein>
<dbReference type="Proteomes" id="UP001207736">
    <property type="component" value="Unassembled WGS sequence"/>
</dbReference>
<accession>A0AAV5AWI2</accession>
<dbReference type="CDD" id="cd14797">
    <property type="entry name" value="DUF302"/>
    <property type="match status" value="1"/>
</dbReference>
<dbReference type="Pfam" id="PF03625">
    <property type="entry name" value="DUF302"/>
    <property type="match status" value="1"/>
</dbReference>
<dbReference type="InterPro" id="IPR035923">
    <property type="entry name" value="TT1751-like_sf"/>
</dbReference>
<evidence type="ECO:0000313" key="4">
    <source>
        <dbReference type="Proteomes" id="UP001207736"/>
    </source>
</evidence>
<evidence type="ECO:0000259" key="1">
    <source>
        <dbReference type="Pfam" id="PF03625"/>
    </source>
</evidence>
<evidence type="ECO:0000313" key="5">
    <source>
        <dbReference type="Proteomes" id="UP001208692"/>
    </source>
</evidence>
<reference evidence="2 5" key="1">
    <citation type="submission" date="2021-11" db="EMBL/GenBank/DDBJ databases">
        <title>Draft genome sequence of Capnocytophaga sp. strain KC07075 isolated from cat oral cavity.</title>
        <authorList>
            <person name="Suzuki M."/>
            <person name="Imaoka K."/>
            <person name="Kimura M."/>
            <person name="Morikawa S."/>
            <person name="Maeda K."/>
        </authorList>
    </citation>
    <scope>NUCLEOTIDE SEQUENCE</scope>
    <source>
        <strain evidence="2">KC07075</strain>
        <strain evidence="3 5">KC07079</strain>
    </source>
</reference>
<dbReference type="PANTHER" id="PTHR38342:SF2">
    <property type="entry name" value="INNER MEMBRANE OR EXPORTED"/>
    <property type="match status" value="1"/>
</dbReference>
<dbReference type="Proteomes" id="UP001208692">
    <property type="component" value="Unassembled WGS sequence"/>
</dbReference>
<dbReference type="EMBL" id="BQKA01000012">
    <property type="protein sequence ID" value="GJM49705.1"/>
    <property type="molecule type" value="Genomic_DNA"/>
</dbReference>
<dbReference type="Gene3D" id="3.30.310.70">
    <property type="entry name" value="TT1751-like domain"/>
    <property type="match status" value="1"/>
</dbReference>
<name>A0AAV5AWI2_9FLAO</name>
<feature type="domain" description="DUF302" evidence="1">
    <location>
        <begin position="69"/>
        <end position="128"/>
    </location>
</feature>
<organism evidence="2 4">
    <name type="scientific">Capnocytophaga catalasegens</name>
    <dbReference type="NCBI Taxonomy" id="1004260"/>
    <lineage>
        <taxon>Bacteria</taxon>
        <taxon>Pseudomonadati</taxon>
        <taxon>Bacteroidota</taxon>
        <taxon>Flavobacteriia</taxon>
        <taxon>Flavobacteriales</taxon>
        <taxon>Flavobacteriaceae</taxon>
        <taxon>Capnocytophaga</taxon>
    </lineage>
</organism>
<gene>
    <name evidence="2" type="ORF">RCZ15_06800</name>
    <name evidence="3" type="ORF">RCZ16_10870</name>
</gene>
<dbReference type="EMBL" id="BQKB01000018">
    <property type="protein sequence ID" value="GJM52770.1"/>
    <property type="molecule type" value="Genomic_DNA"/>
</dbReference>
<dbReference type="AlphaFoldDB" id="A0AAV5AWI2"/>
<sequence>MVVVFFSKNIVKMRKIFILLLFIFVKNISFGQESKNELCVVQSEYDFITTLDKLYKVLESKQLDIFADFNHQKNAYEVAIEMPQSRVVVFGNPKVGTKLMLDNPQIALDLPLKIAVVEDENQKVQLIFRNMTTLAEKYNIKDYTIVEKIQKMLESIVSLTAKSH</sequence>
<evidence type="ECO:0000313" key="2">
    <source>
        <dbReference type="EMBL" id="GJM49705.1"/>
    </source>
</evidence>
<dbReference type="PANTHER" id="PTHR38342">
    <property type="entry name" value="SLR5037 PROTEIN"/>
    <property type="match status" value="1"/>
</dbReference>
<keyword evidence="5" id="KW-1185">Reference proteome</keyword>
<dbReference type="SUPFAM" id="SSF103247">
    <property type="entry name" value="TT1751-like"/>
    <property type="match status" value="1"/>
</dbReference>